<sequence>MSSNSDPASKPLPPQAIGELTKVATWLQSGKAEFQHVDNVNICNNKAGLTKVATNLIKEFATEITPASSQNRVTAIHFDQPAVVPVEQGWTVYLIPVYVFGDTIMVEGRTGIREFPSYFTLISLRGLQFRVEGAMRSYDIKVEGYMVVYWASKHHCLKYM</sequence>
<dbReference type="EMBL" id="MU394353">
    <property type="protein sequence ID" value="KAI6083369.1"/>
    <property type="molecule type" value="Genomic_DNA"/>
</dbReference>
<protein>
    <submittedName>
        <fullName evidence="1">Uncharacterized protein</fullName>
    </submittedName>
</protein>
<proteinExistence type="predicted"/>
<evidence type="ECO:0000313" key="1">
    <source>
        <dbReference type="EMBL" id="KAI6083369.1"/>
    </source>
</evidence>
<organism evidence="1 2">
    <name type="scientific">Hypoxylon rubiginosum</name>
    <dbReference type="NCBI Taxonomy" id="110542"/>
    <lineage>
        <taxon>Eukaryota</taxon>
        <taxon>Fungi</taxon>
        <taxon>Dikarya</taxon>
        <taxon>Ascomycota</taxon>
        <taxon>Pezizomycotina</taxon>
        <taxon>Sordariomycetes</taxon>
        <taxon>Xylariomycetidae</taxon>
        <taxon>Xylariales</taxon>
        <taxon>Hypoxylaceae</taxon>
        <taxon>Hypoxylon</taxon>
    </lineage>
</organism>
<comment type="caution">
    <text evidence="1">The sequence shown here is derived from an EMBL/GenBank/DDBJ whole genome shotgun (WGS) entry which is preliminary data.</text>
</comment>
<name>A0ACC0CSK8_9PEZI</name>
<accession>A0ACC0CSK8</accession>
<keyword evidence="2" id="KW-1185">Reference proteome</keyword>
<gene>
    <name evidence="1" type="ORF">F4821DRAFT_193489</name>
</gene>
<reference evidence="1 2" key="1">
    <citation type="journal article" date="2022" name="New Phytol.">
        <title>Ecological generalism drives hyperdiversity of secondary metabolite gene clusters in xylarialean endophytes.</title>
        <authorList>
            <person name="Franco M.E.E."/>
            <person name="Wisecaver J.H."/>
            <person name="Arnold A.E."/>
            <person name="Ju Y.M."/>
            <person name="Slot J.C."/>
            <person name="Ahrendt S."/>
            <person name="Moore L.P."/>
            <person name="Eastman K.E."/>
            <person name="Scott K."/>
            <person name="Konkel Z."/>
            <person name="Mondo S.J."/>
            <person name="Kuo A."/>
            <person name="Hayes R.D."/>
            <person name="Haridas S."/>
            <person name="Andreopoulos B."/>
            <person name="Riley R."/>
            <person name="LaButti K."/>
            <person name="Pangilinan J."/>
            <person name="Lipzen A."/>
            <person name="Amirebrahimi M."/>
            <person name="Yan J."/>
            <person name="Adam C."/>
            <person name="Keymanesh K."/>
            <person name="Ng V."/>
            <person name="Louie K."/>
            <person name="Northen T."/>
            <person name="Drula E."/>
            <person name="Henrissat B."/>
            <person name="Hsieh H.M."/>
            <person name="Youens-Clark K."/>
            <person name="Lutzoni F."/>
            <person name="Miadlikowska J."/>
            <person name="Eastwood D.C."/>
            <person name="Hamelin R.C."/>
            <person name="Grigoriev I.V."/>
            <person name="U'Ren J.M."/>
        </authorList>
    </citation>
    <scope>NUCLEOTIDE SEQUENCE [LARGE SCALE GENOMIC DNA]</scope>
    <source>
        <strain evidence="1 2">ER1909</strain>
    </source>
</reference>
<evidence type="ECO:0000313" key="2">
    <source>
        <dbReference type="Proteomes" id="UP001497680"/>
    </source>
</evidence>
<dbReference type="Proteomes" id="UP001497680">
    <property type="component" value="Unassembled WGS sequence"/>
</dbReference>